<dbReference type="AlphaFoldDB" id="A0A2X2X4A5"/>
<name>A0A2X2X4A5_CHRJE</name>
<dbReference type="Proteomes" id="UP000199426">
    <property type="component" value="Unassembled WGS sequence"/>
</dbReference>
<dbReference type="RefSeq" id="WP_167356142.1">
    <property type="nucleotide sequence ID" value="NZ_FNEG01000001.1"/>
</dbReference>
<dbReference type="EMBL" id="UAWB01000015">
    <property type="protein sequence ID" value="SQB47514.1"/>
    <property type="molecule type" value="Genomic_DNA"/>
</dbReference>
<organism evidence="2 4">
    <name type="scientific">Chryseobacterium jejuense</name>
    <dbReference type="NCBI Taxonomy" id="445960"/>
    <lineage>
        <taxon>Bacteria</taxon>
        <taxon>Pseudomonadati</taxon>
        <taxon>Bacteroidota</taxon>
        <taxon>Flavobacteriia</taxon>
        <taxon>Flavobacteriales</taxon>
        <taxon>Weeksellaceae</taxon>
        <taxon>Chryseobacterium group</taxon>
        <taxon>Chryseobacterium</taxon>
    </lineage>
</organism>
<gene>
    <name evidence="2" type="ORF">NCTC13492_04602</name>
    <name evidence="1" type="ORF">SAMN05421542_0036</name>
</gene>
<evidence type="ECO:0000313" key="3">
    <source>
        <dbReference type="Proteomes" id="UP000199426"/>
    </source>
</evidence>
<accession>A0A2X2X4A5</accession>
<keyword evidence="3" id="KW-1185">Reference proteome</keyword>
<reference evidence="2 4" key="2">
    <citation type="submission" date="2018-06" db="EMBL/GenBank/DDBJ databases">
        <authorList>
            <consortium name="Pathogen Informatics"/>
            <person name="Doyle S."/>
        </authorList>
    </citation>
    <scope>NUCLEOTIDE SEQUENCE [LARGE SCALE GENOMIC DNA]</scope>
    <source>
        <strain evidence="2 4">NCTC13492</strain>
    </source>
</reference>
<dbReference type="EMBL" id="FNEG01000001">
    <property type="protein sequence ID" value="SDI09148.1"/>
    <property type="molecule type" value="Genomic_DNA"/>
</dbReference>
<evidence type="ECO:0000313" key="4">
    <source>
        <dbReference type="Proteomes" id="UP000251670"/>
    </source>
</evidence>
<protein>
    <submittedName>
        <fullName evidence="2">Uncharacterized protein</fullName>
    </submittedName>
</protein>
<evidence type="ECO:0000313" key="1">
    <source>
        <dbReference type="EMBL" id="SDI09148.1"/>
    </source>
</evidence>
<dbReference type="Proteomes" id="UP000251670">
    <property type="component" value="Unassembled WGS sequence"/>
</dbReference>
<proteinExistence type="predicted"/>
<evidence type="ECO:0000313" key="2">
    <source>
        <dbReference type="EMBL" id="SQB47514.1"/>
    </source>
</evidence>
<reference evidence="1 3" key="1">
    <citation type="submission" date="2016-10" db="EMBL/GenBank/DDBJ databases">
        <authorList>
            <person name="Varghese N."/>
            <person name="Submissions S."/>
        </authorList>
    </citation>
    <scope>NUCLEOTIDE SEQUENCE [LARGE SCALE GENOMIC DNA]</scope>
    <source>
        <strain evidence="1 3">DSM 19299</strain>
    </source>
</reference>
<sequence length="45" mass="5263">MKPQDFYKIYLPALEKAFQNDGINDGFYVKGPEEYIDSIFLDEVT</sequence>